<evidence type="ECO:0000313" key="2">
    <source>
        <dbReference type="Proteomes" id="UP000593572"/>
    </source>
</evidence>
<keyword evidence="2" id="KW-1185">Reference proteome</keyword>
<name>A0A7J8LN86_9ROSI</name>
<comment type="caution">
    <text evidence="1">The sequence shown here is derived from an EMBL/GenBank/DDBJ whole genome shotgun (WGS) entry which is preliminary data.</text>
</comment>
<dbReference type="PANTHER" id="PTHR47481:SF30">
    <property type="entry name" value="CCHC-TYPE DOMAIN-CONTAINING PROTEIN"/>
    <property type="match status" value="1"/>
</dbReference>
<evidence type="ECO:0000313" key="1">
    <source>
        <dbReference type="EMBL" id="MBA0553853.1"/>
    </source>
</evidence>
<dbReference type="Proteomes" id="UP000593572">
    <property type="component" value="Unassembled WGS sequence"/>
</dbReference>
<sequence length="218" mass="24089">MVVEESFNPFAFATQKVAMLVDDSNFFGLEAACAPSVAQSVHLLHHFKKNNLTVSVYLAGIKHLCDSLAGCRHHVSLKEHQSTILNGLPSKFDHVVSIIMTSRVPFDIHEITSALLDAKARQQAHVSHFSANIVETDNGVSPIVASDLPTYSRKSHAGLIVVVVQVDLVVERDRNSRSVEKLVILIDGVTIDMMMLQMRMVWLALIPTMGIYVHHLMG</sequence>
<gene>
    <name evidence="1" type="ORF">Golob_012996</name>
</gene>
<reference evidence="1 2" key="1">
    <citation type="journal article" date="2019" name="Genome Biol. Evol.">
        <title>Insights into the evolution of the New World diploid cottons (Gossypium, subgenus Houzingenia) based on genome sequencing.</title>
        <authorList>
            <person name="Grover C.E."/>
            <person name="Arick M.A. 2nd"/>
            <person name="Thrash A."/>
            <person name="Conover J.L."/>
            <person name="Sanders W.S."/>
            <person name="Peterson D.G."/>
            <person name="Frelichowski J.E."/>
            <person name="Scheffler J.A."/>
            <person name="Scheffler B.E."/>
            <person name="Wendel J.F."/>
        </authorList>
    </citation>
    <scope>NUCLEOTIDE SEQUENCE [LARGE SCALE GENOMIC DNA]</scope>
    <source>
        <strain evidence="1">157</strain>
        <tissue evidence="1">Leaf</tissue>
    </source>
</reference>
<dbReference type="EMBL" id="JABEZX010000004">
    <property type="protein sequence ID" value="MBA0553853.1"/>
    <property type="molecule type" value="Genomic_DNA"/>
</dbReference>
<dbReference type="PANTHER" id="PTHR47481">
    <property type="match status" value="1"/>
</dbReference>
<organism evidence="1 2">
    <name type="scientific">Gossypium lobatum</name>
    <dbReference type="NCBI Taxonomy" id="34289"/>
    <lineage>
        <taxon>Eukaryota</taxon>
        <taxon>Viridiplantae</taxon>
        <taxon>Streptophyta</taxon>
        <taxon>Embryophyta</taxon>
        <taxon>Tracheophyta</taxon>
        <taxon>Spermatophyta</taxon>
        <taxon>Magnoliopsida</taxon>
        <taxon>eudicotyledons</taxon>
        <taxon>Gunneridae</taxon>
        <taxon>Pentapetalae</taxon>
        <taxon>rosids</taxon>
        <taxon>malvids</taxon>
        <taxon>Malvales</taxon>
        <taxon>Malvaceae</taxon>
        <taxon>Malvoideae</taxon>
        <taxon>Gossypium</taxon>
    </lineage>
</organism>
<dbReference type="AlphaFoldDB" id="A0A7J8LN86"/>
<proteinExistence type="predicted"/>
<protein>
    <submittedName>
        <fullName evidence="1">Uncharacterized protein</fullName>
    </submittedName>
</protein>
<accession>A0A7J8LN86</accession>